<keyword evidence="2" id="KW-1185">Reference proteome</keyword>
<name>A0A9N9XDC8_DIABA</name>
<evidence type="ECO:0000313" key="2">
    <source>
        <dbReference type="Proteomes" id="UP001153709"/>
    </source>
</evidence>
<accession>A0A9N9XDC8</accession>
<sequence length="110" mass="12693">MKIEALVLRKLTKNLPENEIQIKERNHRNLVLADPNFNETGSIDILLGAKEYSLILLYEVDRTKNDLFALNTKLGWIMSGIAQQENIPNIQVLSMISRRQMDEAIKKTEK</sequence>
<protein>
    <recommendedName>
        <fullName evidence="3">Peptidase aspartic putative domain-containing protein</fullName>
    </recommendedName>
</protein>
<evidence type="ECO:0008006" key="3">
    <source>
        <dbReference type="Google" id="ProtNLM"/>
    </source>
</evidence>
<dbReference type="EMBL" id="OU898280">
    <property type="protein sequence ID" value="CAG9834790.1"/>
    <property type="molecule type" value="Genomic_DNA"/>
</dbReference>
<dbReference type="AlphaFoldDB" id="A0A9N9XDC8"/>
<dbReference type="OrthoDB" id="6778453at2759"/>
<proteinExistence type="predicted"/>
<organism evidence="1 2">
    <name type="scientific">Diabrotica balteata</name>
    <name type="common">Banded cucumber beetle</name>
    <dbReference type="NCBI Taxonomy" id="107213"/>
    <lineage>
        <taxon>Eukaryota</taxon>
        <taxon>Metazoa</taxon>
        <taxon>Ecdysozoa</taxon>
        <taxon>Arthropoda</taxon>
        <taxon>Hexapoda</taxon>
        <taxon>Insecta</taxon>
        <taxon>Pterygota</taxon>
        <taxon>Neoptera</taxon>
        <taxon>Endopterygota</taxon>
        <taxon>Coleoptera</taxon>
        <taxon>Polyphaga</taxon>
        <taxon>Cucujiformia</taxon>
        <taxon>Chrysomeloidea</taxon>
        <taxon>Chrysomelidae</taxon>
        <taxon>Galerucinae</taxon>
        <taxon>Diabroticina</taxon>
        <taxon>Diabroticites</taxon>
        <taxon>Diabrotica</taxon>
    </lineage>
</organism>
<dbReference type="Proteomes" id="UP001153709">
    <property type="component" value="Chromosome 5"/>
</dbReference>
<gene>
    <name evidence="1" type="ORF">DIABBA_LOCUS8058</name>
</gene>
<reference evidence="1" key="1">
    <citation type="submission" date="2022-01" db="EMBL/GenBank/DDBJ databases">
        <authorList>
            <person name="King R."/>
        </authorList>
    </citation>
    <scope>NUCLEOTIDE SEQUENCE</scope>
</reference>
<evidence type="ECO:0000313" key="1">
    <source>
        <dbReference type="EMBL" id="CAG9834790.1"/>
    </source>
</evidence>